<dbReference type="PROSITE" id="PS51257">
    <property type="entry name" value="PROKAR_LIPOPROTEIN"/>
    <property type="match status" value="1"/>
</dbReference>
<dbReference type="Pfam" id="PF01979">
    <property type="entry name" value="Amidohydro_1"/>
    <property type="match status" value="1"/>
</dbReference>
<sequence>MKTRCILLGLAAASQACMPGPAPASQPGDLIRKSEIPPPPTTTRISNVRVFNGDSFIGPQDVLMHEGYIIREISKCGDNKLNASSPQTTVIDGTGQYLIPGLVDSHAHVNSIGGLENFTSHGVTTVFNMNCANYTLCNALQKPQRGLAAFLTAGHAAVAPGSPHAVTIHVAPSDLYNETTQDPASWAAAVFGNNSDYVKIIAEPRGPSQKAQIGIVEATRKLGRKTMTHASFLEPAAQAIASKTDGIQHLPQDGLLSAAQLTAIRHQNQTLTATIEINRLAATDPGILAFLGVTGANATARGKAAYKMVQENARRAVAAGITVLAGTDAIGDLIPGVSFPFGATLHDELVNLVAAGMTPAQALRAATEQPARWYGLEDRGRVAPGRRADLVLLGTDPLADITNTQDIRRVWVGGVEYPHVVKRTVIM</sequence>
<dbReference type="SUPFAM" id="SSF51338">
    <property type="entry name" value="Composite domain of metallo-dependent hydrolases"/>
    <property type="match status" value="1"/>
</dbReference>
<keyword evidence="2" id="KW-0732">Signal</keyword>
<dbReference type="Proteomes" id="UP001446871">
    <property type="component" value="Unassembled WGS sequence"/>
</dbReference>
<organism evidence="4 5">
    <name type="scientific">Apiospora saccharicola</name>
    <dbReference type="NCBI Taxonomy" id="335842"/>
    <lineage>
        <taxon>Eukaryota</taxon>
        <taxon>Fungi</taxon>
        <taxon>Dikarya</taxon>
        <taxon>Ascomycota</taxon>
        <taxon>Pezizomycotina</taxon>
        <taxon>Sordariomycetes</taxon>
        <taxon>Xylariomycetidae</taxon>
        <taxon>Amphisphaeriales</taxon>
        <taxon>Apiosporaceae</taxon>
        <taxon>Apiospora</taxon>
    </lineage>
</organism>
<dbReference type="PANTHER" id="PTHR43135:SF3">
    <property type="entry name" value="ALPHA-D-RIBOSE 1-METHYLPHOSPHONATE 5-TRIPHOSPHATE DIPHOSPHATASE"/>
    <property type="match status" value="1"/>
</dbReference>
<evidence type="ECO:0000313" key="4">
    <source>
        <dbReference type="EMBL" id="KAK8078507.1"/>
    </source>
</evidence>
<dbReference type="SUPFAM" id="SSF51556">
    <property type="entry name" value="Metallo-dependent hydrolases"/>
    <property type="match status" value="1"/>
</dbReference>
<comment type="caution">
    <text evidence="4">The sequence shown here is derived from an EMBL/GenBank/DDBJ whole genome shotgun (WGS) entry which is preliminary data.</text>
</comment>
<evidence type="ECO:0000313" key="5">
    <source>
        <dbReference type="Proteomes" id="UP001446871"/>
    </source>
</evidence>
<feature type="domain" description="Amidohydrolase-related" evidence="3">
    <location>
        <begin position="97"/>
        <end position="414"/>
    </location>
</feature>
<evidence type="ECO:0000256" key="1">
    <source>
        <dbReference type="SAM" id="MobiDB-lite"/>
    </source>
</evidence>
<feature type="region of interest" description="Disordered" evidence="1">
    <location>
        <begin position="19"/>
        <end position="41"/>
    </location>
</feature>
<gene>
    <name evidence="4" type="ORF">PG996_004677</name>
</gene>
<dbReference type="PANTHER" id="PTHR43135">
    <property type="entry name" value="ALPHA-D-RIBOSE 1-METHYLPHOSPHONATE 5-TRIPHOSPHATE DIPHOSPHATASE"/>
    <property type="match status" value="1"/>
</dbReference>
<dbReference type="InterPro" id="IPR011059">
    <property type="entry name" value="Metal-dep_hydrolase_composite"/>
</dbReference>
<feature type="signal peptide" evidence="2">
    <location>
        <begin position="1"/>
        <end position="16"/>
    </location>
</feature>
<dbReference type="Gene3D" id="2.30.40.10">
    <property type="entry name" value="Urease, subunit C, domain 1"/>
    <property type="match status" value="1"/>
</dbReference>
<accession>A0ABR1W4Z4</accession>
<keyword evidence="5" id="KW-1185">Reference proteome</keyword>
<evidence type="ECO:0000256" key="2">
    <source>
        <dbReference type="SAM" id="SignalP"/>
    </source>
</evidence>
<dbReference type="InterPro" id="IPR006680">
    <property type="entry name" value="Amidohydro-rel"/>
</dbReference>
<dbReference type="Gene3D" id="1.20.58.520">
    <property type="entry name" value="Amidohydrolase"/>
    <property type="match status" value="1"/>
</dbReference>
<dbReference type="InterPro" id="IPR032466">
    <property type="entry name" value="Metal_Hydrolase"/>
</dbReference>
<evidence type="ECO:0000259" key="3">
    <source>
        <dbReference type="Pfam" id="PF01979"/>
    </source>
</evidence>
<dbReference type="Gene3D" id="3.30.110.90">
    <property type="entry name" value="Amidohydrolase"/>
    <property type="match status" value="1"/>
</dbReference>
<protein>
    <submittedName>
        <fullName evidence="4">N-acetylglucosamine-6-phosphate deacetylase</fullName>
    </submittedName>
</protein>
<name>A0ABR1W4Z4_9PEZI</name>
<feature type="chain" id="PRO_5047363987" evidence="2">
    <location>
        <begin position="17"/>
        <end position="427"/>
    </location>
</feature>
<dbReference type="InterPro" id="IPR051781">
    <property type="entry name" value="Metallo-dep_Hydrolase"/>
</dbReference>
<dbReference type="Gene3D" id="3.40.50.10910">
    <property type="entry name" value="Amidohydrolase"/>
    <property type="match status" value="1"/>
</dbReference>
<dbReference type="EMBL" id="JAQQWM010000002">
    <property type="protein sequence ID" value="KAK8078507.1"/>
    <property type="molecule type" value="Genomic_DNA"/>
</dbReference>
<reference evidence="4 5" key="1">
    <citation type="submission" date="2023-01" db="EMBL/GenBank/DDBJ databases">
        <title>Analysis of 21 Apiospora genomes using comparative genomics revels a genus with tremendous synthesis potential of carbohydrate active enzymes and secondary metabolites.</title>
        <authorList>
            <person name="Sorensen T."/>
        </authorList>
    </citation>
    <scope>NUCLEOTIDE SEQUENCE [LARGE SCALE GENOMIC DNA]</scope>
    <source>
        <strain evidence="4 5">CBS 83171</strain>
    </source>
</reference>
<proteinExistence type="predicted"/>